<evidence type="ECO:0000313" key="2">
    <source>
        <dbReference type="Proteomes" id="UP001056120"/>
    </source>
</evidence>
<reference evidence="1 2" key="2">
    <citation type="journal article" date="2022" name="Mol. Ecol. Resour.">
        <title>The genomes of chicory, endive, great burdock and yacon provide insights into Asteraceae paleo-polyploidization history and plant inulin production.</title>
        <authorList>
            <person name="Fan W."/>
            <person name="Wang S."/>
            <person name="Wang H."/>
            <person name="Wang A."/>
            <person name="Jiang F."/>
            <person name="Liu H."/>
            <person name="Zhao H."/>
            <person name="Xu D."/>
            <person name="Zhang Y."/>
        </authorList>
    </citation>
    <scope>NUCLEOTIDE SEQUENCE [LARGE SCALE GENOMIC DNA]</scope>
    <source>
        <strain evidence="2">cv. Yunnan</strain>
        <tissue evidence="1">Leaves</tissue>
    </source>
</reference>
<sequence>MEASSFSIGLTQETYANKVEMRSDVHQAFEQTETSKGAIITEREQVKNDGKVVGGLEDFESLDFSFGFTQETDSIKGVY</sequence>
<protein>
    <submittedName>
        <fullName evidence="1">Uncharacterized protein</fullName>
    </submittedName>
</protein>
<dbReference type="Proteomes" id="UP001056120">
    <property type="component" value="Linkage Group LG02"/>
</dbReference>
<accession>A0ACB9JZE9</accession>
<name>A0ACB9JZE9_9ASTR</name>
<organism evidence="1 2">
    <name type="scientific">Smallanthus sonchifolius</name>
    <dbReference type="NCBI Taxonomy" id="185202"/>
    <lineage>
        <taxon>Eukaryota</taxon>
        <taxon>Viridiplantae</taxon>
        <taxon>Streptophyta</taxon>
        <taxon>Embryophyta</taxon>
        <taxon>Tracheophyta</taxon>
        <taxon>Spermatophyta</taxon>
        <taxon>Magnoliopsida</taxon>
        <taxon>eudicotyledons</taxon>
        <taxon>Gunneridae</taxon>
        <taxon>Pentapetalae</taxon>
        <taxon>asterids</taxon>
        <taxon>campanulids</taxon>
        <taxon>Asterales</taxon>
        <taxon>Asteraceae</taxon>
        <taxon>Asteroideae</taxon>
        <taxon>Heliantheae alliance</taxon>
        <taxon>Millerieae</taxon>
        <taxon>Smallanthus</taxon>
    </lineage>
</organism>
<dbReference type="EMBL" id="CM042019">
    <property type="protein sequence ID" value="KAI3825289.1"/>
    <property type="molecule type" value="Genomic_DNA"/>
</dbReference>
<proteinExistence type="predicted"/>
<evidence type="ECO:0000313" key="1">
    <source>
        <dbReference type="EMBL" id="KAI3825289.1"/>
    </source>
</evidence>
<comment type="caution">
    <text evidence="1">The sequence shown here is derived from an EMBL/GenBank/DDBJ whole genome shotgun (WGS) entry which is preliminary data.</text>
</comment>
<keyword evidence="2" id="KW-1185">Reference proteome</keyword>
<gene>
    <name evidence="1" type="ORF">L1987_06770</name>
</gene>
<reference evidence="2" key="1">
    <citation type="journal article" date="2022" name="Mol. Ecol. Resour.">
        <title>The genomes of chicory, endive, great burdock and yacon provide insights into Asteraceae palaeo-polyploidization history and plant inulin production.</title>
        <authorList>
            <person name="Fan W."/>
            <person name="Wang S."/>
            <person name="Wang H."/>
            <person name="Wang A."/>
            <person name="Jiang F."/>
            <person name="Liu H."/>
            <person name="Zhao H."/>
            <person name="Xu D."/>
            <person name="Zhang Y."/>
        </authorList>
    </citation>
    <scope>NUCLEOTIDE SEQUENCE [LARGE SCALE GENOMIC DNA]</scope>
    <source>
        <strain evidence="2">cv. Yunnan</strain>
    </source>
</reference>